<evidence type="ECO:0000256" key="3">
    <source>
        <dbReference type="ARBA" id="ARBA00012528"/>
    </source>
</evidence>
<dbReference type="InterPro" id="IPR050469">
    <property type="entry name" value="Diguanylate_Cyclase"/>
</dbReference>
<feature type="transmembrane region" description="Helical" evidence="6">
    <location>
        <begin position="28"/>
        <end position="48"/>
    </location>
</feature>
<keyword evidence="6" id="KW-1133">Transmembrane helix</keyword>
<evidence type="ECO:0000313" key="8">
    <source>
        <dbReference type="EMBL" id="KMK13305.1"/>
    </source>
</evidence>
<keyword evidence="9" id="KW-1185">Reference proteome</keyword>
<dbReference type="CDD" id="cd01949">
    <property type="entry name" value="GGDEF"/>
    <property type="match status" value="1"/>
</dbReference>
<keyword evidence="4" id="KW-0342">GTP-binding</keyword>
<dbReference type="GO" id="GO:0005525">
    <property type="term" value="F:GTP binding"/>
    <property type="evidence" value="ECO:0007669"/>
    <property type="project" value="UniProtKB-KW"/>
</dbReference>
<dbReference type="NCBIfam" id="TIGR00254">
    <property type="entry name" value="GGDEF"/>
    <property type="match status" value="1"/>
</dbReference>
<evidence type="ECO:0000256" key="2">
    <source>
        <dbReference type="ARBA" id="ARBA00004665"/>
    </source>
</evidence>
<comment type="pathway">
    <text evidence="2">Purine metabolism; 3',5'-cyclic di-GMP biosynthesis.</text>
</comment>
<dbReference type="InterPro" id="IPR029787">
    <property type="entry name" value="Nucleotide_cyclase"/>
</dbReference>
<evidence type="ECO:0000256" key="4">
    <source>
        <dbReference type="ARBA" id="ARBA00023134"/>
    </source>
</evidence>
<reference evidence="8 9" key="1">
    <citation type="submission" date="2015-05" db="EMBL/GenBank/DDBJ databases">
        <title>Genome sequences of Pluralibacter gergoviae.</title>
        <authorList>
            <person name="Greninger A.L."/>
            <person name="Miller S."/>
        </authorList>
    </citation>
    <scope>NUCLEOTIDE SEQUENCE [LARGE SCALE GENOMIC DNA]</scope>
    <source>
        <strain evidence="8 9">JS81F13</strain>
    </source>
</reference>
<feature type="domain" description="GGDEF" evidence="7">
    <location>
        <begin position="200"/>
        <end position="328"/>
    </location>
</feature>
<dbReference type="SMART" id="SM00267">
    <property type="entry name" value="GGDEF"/>
    <property type="match status" value="1"/>
</dbReference>
<feature type="transmembrane region" description="Helical" evidence="6">
    <location>
        <begin position="133"/>
        <end position="151"/>
    </location>
</feature>
<name>A0A0J5LVB2_PLUGE</name>
<proteinExistence type="predicted"/>
<accession>A0A0J5LVB2</accession>
<protein>
    <recommendedName>
        <fullName evidence="3">diguanylate cyclase</fullName>
        <ecNumber evidence="3">2.7.7.65</ecNumber>
    </recommendedName>
</protein>
<dbReference type="RefSeq" id="WP_048279251.1">
    <property type="nucleotide sequence ID" value="NZ_LDZF01000012.1"/>
</dbReference>
<dbReference type="PROSITE" id="PS50887">
    <property type="entry name" value="GGDEF"/>
    <property type="match status" value="1"/>
</dbReference>
<comment type="catalytic activity">
    <reaction evidence="5">
        <text>2 GTP = 3',3'-c-di-GMP + 2 diphosphate</text>
        <dbReference type="Rhea" id="RHEA:24898"/>
        <dbReference type="ChEBI" id="CHEBI:33019"/>
        <dbReference type="ChEBI" id="CHEBI:37565"/>
        <dbReference type="ChEBI" id="CHEBI:58805"/>
        <dbReference type="EC" id="2.7.7.65"/>
    </reaction>
</comment>
<dbReference type="PANTHER" id="PTHR45138:SF9">
    <property type="entry name" value="DIGUANYLATE CYCLASE DGCM-RELATED"/>
    <property type="match status" value="1"/>
</dbReference>
<dbReference type="Proteomes" id="UP000036196">
    <property type="component" value="Unassembled WGS sequence"/>
</dbReference>
<dbReference type="EC" id="2.7.7.65" evidence="3"/>
<dbReference type="GO" id="GO:0052621">
    <property type="term" value="F:diguanylate cyclase activity"/>
    <property type="evidence" value="ECO:0007669"/>
    <property type="project" value="UniProtKB-EC"/>
</dbReference>
<dbReference type="Gene3D" id="3.30.70.270">
    <property type="match status" value="1"/>
</dbReference>
<dbReference type="EMBL" id="LDZF01000012">
    <property type="protein sequence ID" value="KMK13305.1"/>
    <property type="molecule type" value="Genomic_DNA"/>
</dbReference>
<sequence length="328" mass="36162">MFAMRILGTFFCFFPILSVLDELGRPALLIVLLAINAFIWPVVAWLLARRAAAPLAAEHRNLIVDAGAGGFWVAVMAVNPLPSVVIVTLLLTDRLAAGGAPLLRRAVLAMLTTFAVCWLALDLPVQLYVTQRTMLATLPLIAVYLLALSMLTHDIATRLRRKSDELERIAMQDPLLDIANRRLLERRMTTELNRMRQRRCRSVLMFIDLDNFKEVNDRYGHKVGDTMLGIVSQILTMVSREGDTPARLGGDEFVLLLPDTRGEEAALIASRIMDAAAAMAVLPDATLTLSIGIATAGPEVQDVSAWLKLADDALYEAKRRGKNQVFAC</sequence>
<keyword evidence="6" id="KW-0472">Membrane</keyword>
<comment type="caution">
    <text evidence="8">The sequence shown here is derived from an EMBL/GenBank/DDBJ whole genome shotgun (WGS) entry which is preliminary data.</text>
</comment>
<feature type="transmembrane region" description="Helical" evidence="6">
    <location>
        <begin position="69"/>
        <end position="90"/>
    </location>
</feature>
<gene>
    <name evidence="8" type="ORF">ABW06_12960</name>
</gene>
<dbReference type="Pfam" id="PF00990">
    <property type="entry name" value="GGDEF"/>
    <property type="match status" value="1"/>
</dbReference>
<evidence type="ECO:0000256" key="5">
    <source>
        <dbReference type="ARBA" id="ARBA00034247"/>
    </source>
</evidence>
<feature type="transmembrane region" description="Helical" evidence="6">
    <location>
        <begin position="102"/>
        <end position="121"/>
    </location>
</feature>
<dbReference type="SUPFAM" id="SSF55073">
    <property type="entry name" value="Nucleotide cyclase"/>
    <property type="match status" value="1"/>
</dbReference>
<evidence type="ECO:0000256" key="6">
    <source>
        <dbReference type="SAM" id="Phobius"/>
    </source>
</evidence>
<keyword evidence="4" id="KW-0547">Nucleotide-binding</keyword>
<dbReference type="InterPro" id="IPR007894">
    <property type="entry name" value="MASE2"/>
</dbReference>
<dbReference type="PANTHER" id="PTHR45138">
    <property type="entry name" value="REGULATORY COMPONENTS OF SENSORY TRANSDUCTION SYSTEM"/>
    <property type="match status" value="1"/>
</dbReference>
<keyword evidence="6" id="KW-0812">Transmembrane</keyword>
<comment type="cofactor">
    <cofactor evidence="1">
        <name>Mg(2+)</name>
        <dbReference type="ChEBI" id="CHEBI:18420"/>
    </cofactor>
</comment>
<evidence type="ECO:0000256" key="1">
    <source>
        <dbReference type="ARBA" id="ARBA00001946"/>
    </source>
</evidence>
<dbReference type="AlphaFoldDB" id="A0A0J5LVB2"/>
<dbReference type="FunFam" id="3.30.70.270:FF:000001">
    <property type="entry name" value="Diguanylate cyclase domain protein"/>
    <property type="match status" value="1"/>
</dbReference>
<dbReference type="InterPro" id="IPR000160">
    <property type="entry name" value="GGDEF_dom"/>
</dbReference>
<evidence type="ECO:0000313" key="9">
    <source>
        <dbReference type="Proteomes" id="UP000036196"/>
    </source>
</evidence>
<organism evidence="8 9">
    <name type="scientific">Pluralibacter gergoviae</name>
    <name type="common">Enterobacter gergoviae</name>
    <dbReference type="NCBI Taxonomy" id="61647"/>
    <lineage>
        <taxon>Bacteria</taxon>
        <taxon>Pseudomonadati</taxon>
        <taxon>Pseudomonadota</taxon>
        <taxon>Gammaproteobacteria</taxon>
        <taxon>Enterobacterales</taxon>
        <taxon>Enterobacteriaceae</taxon>
        <taxon>Pluralibacter</taxon>
    </lineage>
</organism>
<dbReference type="Pfam" id="PF05230">
    <property type="entry name" value="MASE2"/>
    <property type="match status" value="1"/>
</dbReference>
<dbReference type="InterPro" id="IPR043128">
    <property type="entry name" value="Rev_trsase/Diguanyl_cyclase"/>
</dbReference>
<dbReference type="PATRIC" id="fig|61647.15.peg.739"/>
<evidence type="ECO:0000259" key="7">
    <source>
        <dbReference type="PROSITE" id="PS50887"/>
    </source>
</evidence>